<dbReference type="Pfam" id="PF00400">
    <property type="entry name" value="WD40"/>
    <property type="match status" value="2"/>
</dbReference>
<dbReference type="GO" id="GO:0051015">
    <property type="term" value="F:actin filament binding"/>
    <property type="evidence" value="ECO:0007669"/>
    <property type="project" value="TreeGrafter"/>
</dbReference>
<organism evidence="3 4">
    <name type="scientific">Linum trigynum</name>
    <dbReference type="NCBI Taxonomy" id="586398"/>
    <lineage>
        <taxon>Eukaryota</taxon>
        <taxon>Viridiplantae</taxon>
        <taxon>Streptophyta</taxon>
        <taxon>Embryophyta</taxon>
        <taxon>Tracheophyta</taxon>
        <taxon>Spermatophyta</taxon>
        <taxon>Magnoliopsida</taxon>
        <taxon>eudicotyledons</taxon>
        <taxon>Gunneridae</taxon>
        <taxon>Pentapetalae</taxon>
        <taxon>rosids</taxon>
        <taxon>fabids</taxon>
        <taxon>Malpighiales</taxon>
        <taxon>Linaceae</taxon>
        <taxon>Linum</taxon>
    </lineage>
</organism>
<proteinExistence type="predicted"/>
<dbReference type="AlphaFoldDB" id="A0AAV2GBL9"/>
<dbReference type="InterPro" id="IPR001680">
    <property type="entry name" value="WD40_rpt"/>
</dbReference>
<dbReference type="InterPro" id="IPR015943">
    <property type="entry name" value="WD40/YVTN_repeat-like_dom_sf"/>
</dbReference>
<dbReference type="Gene3D" id="2.130.10.10">
    <property type="entry name" value="YVTN repeat-like/Quinoprotein amine dehydrogenase"/>
    <property type="match status" value="1"/>
</dbReference>
<dbReference type="GO" id="GO:0030042">
    <property type="term" value="P:actin filament depolymerization"/>
    <property type="evidence" value="ECO:0007669"/>
    <property type="project" value="TreeGrafter"/>
</dbReference>
<dbReference type="EMBL" id="OZ034821">
    <property type="protein sequence ID" value="CAL1408120.1"/>
    <property type="molecule type" value="Genomic_DNA"/>
</dbReference>
<dbReference type="PANTHER" id="PTHR19856">
    <property type="entry name" value="WD-REPEATCONTAINING PROTEIN WDR1"/>
    <property type="match status" value="1"/>
</dbReference>
<accession>A0AAV2GBL9</accession>
<gene>
    <name evidence="3" type="ORF">LTRI10_LOCUS47741</name>
</gene>
<dbReference type="GO" id="GO:0030864">
    <property type="term" value="C:cortical actin cytoskeleton"/>
    <property type="evidence" value="ECO:0007669"/>
    <property type="project" value="TreeGrafter"/>
</dbReference>
<evidence type="ECO:0000256" key="1">
    <source>
        <dbReference type="ARBA" id="ARBA00022574"/>
    </source>
</evidence>
<dbReference type="SUPFAM" id="SSF50978">
    <property type="entry name" value="WD40 repeat-like"/>
    <property type="match status" value="1"/>
</dbReference>
<dbReference type="Proteomes" id="UP001497516">
    <property type="component" value="Chromosome 8"/>
</dbReference>
<protein>
    <submittedName>
        <fullName evidence="3">Uncharacterized protein</fullName>
    </submittedName>
</protein>
<evidence type="ECO:0000313" key="3">
    <source>
        <dbReference type="EMBL" id="CAL1408120.1"/>
    </source>
</evidence>
<evidence type="ECO:0000256" key="2">
    <source>
        <dbReference type="ARBA" id="ARBA00022737"/>
    </source>
</evidence>
<name>A0AAV2GBL9_9ROSI</name>
<evidence type="ECO:0000313" key="4">
    <source>
        <dbReference type="Proteomes" id="UP001497516"/>
    </source>
</evidence>
<keyword evidence="2" id="KW-0677">Repeat</keyword>
<dbReference type="PANTHER" id="PTHR19856:SF5">
    <property type="entry name" value="ACTIN-INTERACTING PROTEIN 1-1"/>
    <property type="match status" value="1"/>
</dbReference>
<dbReference type="InterPro" id="IPR036322">
    <property type="entry name" value="WD40_repeat_dom_sf"/>
</dbReference>
<keyword evidence="4" id="KW-1185">Reference proteome</keyword>
<sequence>MHSHRQHSNFVNCVRFSPDGSKCITVSSDKKGLIYNGKTGEIVGELSHEDAHTSSIYAVSWSPDSKRIQTTIY</sequence>
<reference evidence="3 4" key="1">
    <citation type="submission" date="2024-04" db="EMBL/GenBank/DDBJ databases">
        <authorList>
            <person name="Fracassetti M."/>
        </authorList>
    </citation>
    <scope>NUCLEOTIDE SEQUENCE [LARGE SCALE GENOMIC DNA]</scope>
</reference>
<keyword evidence="1" id="KW-0853">WD repeat</keyword>